<feature type="compositionally biased region" description="Low complexity" evidence="5">
    <location>
        <begin position="176"/>
        <end position="216"/>
    </location>
</feature>
<feature type="region of interest" description="Disordered" evidence="5">
    <location>
        <begin position="958"/>
        <end position="1056"/>
    </location>
</feature>
<keyword evidence="8" id="KW-1185">Reference proteome</keyword>
<dbReference type="InterPro" id="IPR001965">
    <property type="entry name" value="Znf_PHD"/>
</dbReference>
<dbReference type="PANTHER" id="PTHR14296">
    <property type="entry name" value="REMODELING AND SPACING FACTOR 1"/>
    <property type="match status" value="1"/>
</dbReference>
<evidence type="ECO:0000256" key="1">
    <source>
        <dbReference type="ARBA" id="ARBA00022723"/>
    </source>
</evidence>
<feature type="region of interest" description="Disordered" evidence="5">
    <location>
        <begin position="319"/>
        <end position="508"/>
    </location>
</feature>
<dbReference type="InterPro" id="IPR019786">
    <property type="entry name" value="Zinc_finger_PHD-type_CS"/>
</dbReference>
<dbReference type="CDD" id="cd15489">
    <property type="entry name" value="PHD_SF"/>
    <property type="match status" value="1"/>
</dbReference>
<dbReference type="InterPro" id="IPR011011">
    <property type="entry name" value="Znf_FYVE_PHD"/>
</dbReference>
<feature type="region of interest" description="Disordered" evidence="5">
    <location>
        <begin position="122"/>
        <end position="228"/>
    </location>
</feature>
<evidence type="ECO:0000256" key="2">
    <source>
        <dbReference type="ARBA" id="ARBA00022771"/>
    </source>
</evidence>
<dbReference type="SMART" id="SM00249">
    <property type="entry name" value="PHD"/>
    <property type="match status" value="1"/>
</dbReference>
<evidence type="ECO:0000256" key="3">
    <source>
        <dbReference type="ARBA" id="ARBA00022833"/>
    </source>
</evidence>
<evidence type="ECO:0000259" key="6">
    <source>
        <dbReference type="PROSITE" id="PS50016"/>
    </source>
</evidence>
<feature type="domain" description="PHD-type" evidence="6">
    <location>
        <begin position="766"/>
        <end position="829"/>
    </location>
</feature>
<feature type="compositionally biased region" description="Acidic residues" evidence="5">
    <location>
        <begin position="449"/>
        <end position="463"/>
    </location>
</feature>
<reference evidence="7 8" key="1">
    <citation type="submission" date="2016-07" db="EMBL/GenBank/DDBJ databases">
        <title>Pervasive Adenine N6-methylation of Active Genes in Fungi.</title>
        <authorList>
            <consortium name="DOE Joint Genome Institute"/>
            <person name="Mondo S.J."/>
            <person name="Dannebaum R.O."/>
            <person name="Kuo R.C."/>
            <person name="Labutti K."/>
            <person name="Haridas S."/>
            <person name="Kuo A."/>
            <person name="Salamov A."/>
            <person name="Ahrendt S.R."/>
            <person name="Lipzen A."/>
            <person name="Sullivan W."/>
            <person name="Andreopoulos W.B."/>
            <person name="Clum A."/>
            <person name="Lindquist E."/>
            <person name="Daum C."/>
            <person name="Ramamoorthy G.K."/>
            <person name="Gryganskyi A."/>
            <person name="Culley D."/>
            <person name="Magnuson J.K."/>
            <person name="James T.Y."/>
            <person name="O'Malley M.A."/>
            <person name="Stajich J.E."/>
            <person name="Spatafora J.W."/>
            <person name="Visel A."/>
            <person name="Grigoriev I.V."/>
        </authorList>
    </citation>
    <scope>NUCLEOTIDE SEQUENCE [LARGE SCALE GENOMIC DNA]</scope>
    <source>
        <strain evidence="7 8">62-1032</strain>
    </source>
</reference>
<dbReference type="PROSITE" id="PS01359">
    <property type="entry name" value="ZF_PHD_1"/>
    <property type="match status" value="1"/>
</dbReference>
<gene>
    <name evidence="7" type="ORF">BCR35DRAFT_308868</name>
</gene>
<proteinExistence type="predicted"/>
<feature type="compositionally biased region" description="Polar residues" evidence="5">
    <location>
        <begin position="640"/>
        <end position="652"/>
    </location>
</feature>
<dbReference type="STRING" id="106004.A0A1Y2DUI1"/>
<feature type="compositionally biased region" description="Basic and acidic residues" evidence="5">
    <location>
        <begin position="136"/>
        <end position="164"/>
    </location>
</feature>
<dbReference type="InterPro" id="IPR028938">
    <property type="entry name" value="Rsf1-like"/>
</dbReference>
<dbReference type="AlphaFoldDB" id="A0A1Y2DUI1"/>
<comment type="caution">
    <text evidence="7">The sequence shown here is derived from an EMBL/GenBank/DDBJ whole genome shotgun (WGS) entry which is preliminary data.</text>
</comment>
<sequence>MPRYGQTPATPEVVLPPVQPPSEAVLKLRADVRLAYISQFVALFSPHVNLEFNIEDLEADLEGSRPNCCVPTLLGKLCNTLANDRNTNASNWMLALRRAYNRRLPQEDNPFYRYVRVPIPLEEDNKGSSAPEQEEGEKQGEKEVKVAPAEEIKQDDALDVKMEVDAPADASTSLNPEATPTAEPLPAPSADAPTASAVVCEPPAASTPAEAANNAPVEEKEGDEPKLGEVEATEGAVEVDEMELDYYEDRIDIEWSEVDLETKIQAIYNICHWHMNDAERFRRNLKFEDDASWRIEPIGSDVKKNQYYFFDDNRLWIHRAPPPPPRSHKASTSASTSKSKPSKGKGKASNSTKPVAATSNNNKRPRSPSPELGAPKEEKRPAPPPESPNKRARVSRVRNEEWEEIPPELQAEWAKESEVKEEVKEPIEEDLDARREREESSSSALTSLLDEDEEDEEVEEEKEEEKPKPAPRPTNKKGAEEAESDYDPEEEDEEDDTDSIEERSEWGVDEDGLMKWERDFWAERDRIKALEGFVEWEAICVTRKEWEAFADKFNTSKNRNERALRDLLKTEILPKVIATIDAKEKAQIQEIIAMNRKRSTRIATKESEEDEKARIAAEKAAESSKLSRASRHKIIANLNGEDSTSETGSSKGAVQETREDRLRKREEEKAAREAAAEAAQMEEVKRLEREAAIAANGGVVPPGMETPEELEAMRLEKEKEEKRIAREQAKEAKEADKKARTKAAKEARASAKAVEVQETDEEPPWYLDCEICKDAGWNMDDGRDLLSCDKCEEWQHLQCHIQANAIPGKPPIDFGADDFSFVCARCRLNPTRPRRIPPPNLPPPRPYIPIAPPPAVKKGRPKKEPPKPPKPAPPRPSPAERKQQREKPPAPAAPPAAKNGASSTSPPAPAASIPGPGQPPLSYDALKALIESQPVLINQLPAQYQQHFSQLLKISVPYPTSASPALPAPKPTPAPQPAASPPAPTPATAPAPAPAPSTAPQPQTAPPAPSVVPSAPTPAPIAAPSSHPHPIAVPQGGSAVQQPLVPSPAVIGNGSA</sequence>
<dbReference type="Proteomes" id="UP000193467">
    <property type="component" value="Unassembled WGS sequence"/>
</dbReference>
<feature type="compositionally biased region" description="Acidic residues" evidence="5">
    <location>
        <begin position="481"/>
        <end position="499"/>
    </location>
</feature>
<feature type="compositionally biased region" description="Low complexity" evidence="5">
    <location>
        <begin position="895"/>
        <end position="915"/>
    </location>
</feature>
<keyword evidence="3" id="KW-0862">Zinc</keyword>
<evidence type="ECO:0000313" key="7">
    <source>
        <dbReference type="EMBL" id="ORY62839.1"/>
    </source>
</evidence>
<dbReference type="Gene3D" id="3.30.40.10">
    <property type="entry name" value="Zinc/RING finger domain, C3HC4 (zinc finger)"/>
    <property type="match status" value="1"/>
</dbReference>
<accession>A0A1Y2DUI1</accession>
<name>A0A1Y2DUI1_9BASI</name>
<evidence type="ECO:0000256" key="5">
    <source>
        <dbReference type="SAM" id="MobiDB-lite"/>
    </source>
</evidence>
<feature type="region of interest" description="Disordered" evidence="5">
    <location>
        <begin position="636"/>
        <end position="674"/>
    </location>
</feature>
<feature type="compositionally biased region" description="Low complexity" evidence="5">
    <location>
        <begin position="330"/>
        <end position="339"/>
    </location>
</feature>
<dbReference type="InterPro" id="IPR013083">
    <property type="entry name" value="Znf_RING/FYVE/PHD"/>
</dbReference>
<dbReference type="EMBL" id="MCGR01000069">
    <property type="protein sequence ID" value="ORY62839.1"/>
    <property type="molecule type" value="Genomic_DNA"/>
</dbReference>
<dbReference type="GO" id="GO:0031213">
    <property type="term" value="C:RSF complex"/>
    <property type="evidence" value="ECO:0007669"/>
    <property type="project" value="InterPro"/>
</dbReference>
<evidence type="ECO:0000256" key="4">
    <source>
        <dbReference type="PROSITE-ProRule" id="PRU00146"/>
    </source>
</evidence>
<dbReference type="GO" id="GO:0008270">
    <property type="term" value="F:zinc ion binding"/>
    <property type="evidence" value="ECO:0007669"/>
    <property type="project" value="UniProtKB-KW"/>
</dbReference>
<feature type="compositionally biased region" description="Basic and acidic residues" evidence="5">
    <location>
        <begin position="878"/>
        <end position="888"/>
    </location>
</feature>
<dbReference type="PANTHER" id="PTHR14296:SF3">
    <property type="entry name" value="DIKAR, ISOFORM F"/>
    <property type="match status" value="1"/>
</dbReference>
<feature type="compositionally biased region" description="Basic and acidic residues" evidence="5">
    <location>
        <begin position="413"/>
        <end position="440"/>
    </location>
</feature>
<dbReference type="PROSITE" id="PS50016">
    <property type="entry name" value="ZF_PHD_2"/>
    <property type="match status" value="1"/>
</dbReference>
<keyword evidence="2 4" id="KW-0863">Zinc-finger</keyword>
<organism evidence="7 8">
    <name type="scientific">Leucosporidium creatinivorum</name>
    <dbReference type="NCBI Taxonomy" id="106004"/>
    <lineage>
        <taxon>Eukaryota</taxon>
        <taxon>Fungi</taxon>
        <taxon>Dikarya</taxon>
        <taxon>Basidiomycota</taxon>
        <taxon>Pucciniomycotina</taxon>
        <taxon>Microbotryomycetes</taxon>
        <taxon>Leucosporidiales</taxon>
        <taxon>Leucosporidium</taxon>
    </lineage>
</organism>
<feature type="compositionally biased region" description="Basic and acidic residues" evidence="5">
    <location>
        <begin position="656"/>
        <end position="674"/>
    </location>
</feature>
<dbReference type="InParanoid" id="A0A1Y2DUI1"/>
<feature type="compositionally biased region" description="Basic and acidic residues" evidence="5">
    <location>
        <begin position="217"/>
        <end position="228"/>
    </location>
</feature>
<dbReference type="OrthoDB" id="303107at2759"/>
<feature type="region of interest" description="Disordered" evidence="5">
    <location>
        <begin position="831"/>
        <end position="925"/>
    </location>
</feature>
<evidence type="ECO:0000313" key="8">
    <source>
        <dbReference type="Proteomes" id="UP000193467"/>
    </source>
</evidence>
<dbReference type="SUPFAM" id="SSF57903">
    <property type="entry name" value="FYVE/PHD zinc finger"/>
    <property type="match status" value="1"/>
</dbReference>
<feature type="compositionally biased region" description="Pro residues" evidence="5">
    <location>
        <begin position="868"/>
        <end position="877"/>
    </location>
</feature>
<keyword evidence="1" id="KW-0479">Metal-binding</keyword>
<dbReference type="Pfam" id="PF00628">
    <property type="entry name" value="PHD"/>
    <property type="match status" value="1"/>
</dbReference>
<feature type="compositionally biased region" description="Pro residues" evidence="5">
    <location>
        <begin position="836"/>
        <end position="855"/>
    </location>
</feature>
<dbReference type="GO" id="GO:0006355">
    <property type="term" value="P:regulation of DNA-templated transcription"/>
    <property type="evidence" value="ECO:0007669"/>
    <property type="project" value="InterPro"/>
</dbReference>
<feature type="compositionally biased region" description="Low complexity" evidence="5">
    <location>
        <begin position="1022"/>
        <end position="1034"/>
    </location>
</feature>
<protein>
    <recommendedName>
        <fullName evidence="6">PHD-type domain-containing protein</fullName>
    </recommendedName>
</protein>
<feature type="compositionally biased region" description="Pro residues" evidence="5">
    <location>
        <begin position="966"/>
        <end position="1021"/>
    </location>
</feature>
<dbReference type="InterPro" id="IPR019787">
    <property type="entry name" value="Znf_PHD-finger"/>
</dbReference>